<comment type="caution">
    <text evidence="1">The sequence shown here is derived from an EMBL/GenBank/DDBJ whole genome shotgun (WGS) entry which is preliminary data.</text>
</comment>
<sequence>MEAKNKVHGIAHDVNVAKITIIGVPDRPGIASAIFEP</sequence>
<feature type="non-terminal residue" evidence="1">
    <location>
        <position position="37"/>
    </location>
</feature>
<dbReference type="InterPro" id="IPR045865">
    <property type="entry name" value="ACT-like_dom_sf"/>
</dbReference>
<organism evidence="1">
    <name type="scientific">marine sediment metagenome</name>
    <dbReference type="NCBI Taxonomy" id="412755"/>
    <lineage>
        <taxon>unclassified sequences</taxon>
        <taxon>metagenomes</taxon>
        <taxon>ecological metagenomes</taxon>
    </lineage>
</organism>
<gene>
    <name evidence="1" type="ORF">S06H3_36900</name>
</gene>
<evidence type="ECO:0008006" key="2">
    <source>
        <dbReference type="Google" id="ProtNLM"/>
    </source>
</evidence>
<accession>X1LKN3</accession>
<dbReference type="EMBL" id="BARV01022371">
    <property type="protein sequence ID" value="GAI19638.1"/>
    <property type="molecule type" value="Genomic_DNA"/>
</dbReference>
<dbReference type="SUPFAM" id="SSF55021">
    <property type="entry name" value="ACT-like"/>
    <property type="match status" value="1"/>
</dbReference>
<reference evidence="1" key="1">
    <citation type="journal article" date="2014" name="Front. Microbiol.">
        <title>High frequency of phylogenetically diverse reductive dehalogenase-homologous genes in deep subseafloor sedimentary metagenomes.</title>
        <authorList>
            <person name="Kawai M."/>
            <person name="Futagami T."/>
            <person name="Toyoda A."/>
            <person name="Takaki Y."/>
            <person name="Nishi S."/>
            <person name="Hori S."/>
            <person name="Arai W."/>
            <person name="Tsubouchi T."/>
            <person name="Morono Y."/>
            <person name="Uchiyama I."/>
            <person name="Ito T."/>
            <person name="Fujiyama A."/>
            <person name="Inagaki F."/>
            <person name="Takami H."/>
        </authorList>
    </citation>
    <scope>NUCLEOTIDE SEQUENCE</scope>
    <source>
        <strain evidence="1">Expedition CK06-06</strain>
    </source>
</reference>
<proteinExistence type="predicted"/>
<dbReference type="AlphaFoldDB" id="X1LKN3"/>
<protein>
    <recommendedName>
        <fullName evidence="2">ACT domain-containing protein</fullName>
    </recommendedName>
</protein>
<name>X1LKN3_9ZZZZ</name>
<evidence type="ECO:0000313" key="1">
    <source>
        <dbReference type="EMBL" id="GAI19638.1"/>
    </source>
</evidence>
<dbReference type="Gene3D" id="3.30.70.260">
    <property type="match status" value="1"/>
</dbReference>